<dbReference type="OrthoDB" id="1645442at2"/>
<dbReference type="RefSeq" id="WP_138697401.1">
    <property type="nucleotide sequence ID" value="NZ_JBHSAZ010000010.1"/>
</dbReference>
<dbReference type="PANTHER" id="PTHR35908">
    <property type="entry name" value="HYPOTHETICAL FUSION PROTEIN"/>
    <property type="match status" value="1"/>
</dbReference>
<dbReference type="InterPro" id="IPR041581">
    <property type="entry name" value="Glyoxalase_6"/>
</dbReference>
<comment type="caution">
    <text evidence="2">The sequence shown here is derived from an EMBL/GenBank/DDBJ whole genome shotgun (WGS) entry which is preliminary data.</text>
</comment>
<proteinExistence type="predicted"/>
<accession>A0A5S4FHP3</accession>
<evidence type="ECO:0000313" key="2">
    <source>
        <dbReference type="EMBL" id="TMR19462.1"/>
    </source>
</evidence>
<dbReference type="Pfam" id="PF18029">
    <property type="entry name" value="Glyoxalase_6"/>
    <property type="match status" value="1"/>
</dbReference>
<sequence>MGGIAQLRSIVFDCPDPKALAGFYADLLGWPVTFAEDDWAVVADSGSSSRLAFQLAPDHVPPVWPDPERPQQIHLDLTVGDLDAAEAEAIKIGAVKHEHQPSEKDSFRVFLDPAGHPFCLCRD</sequence>
<dbReference type="PROSITE" id="PS51819">
    <property type="entry name" value="VOC"/>
    <property type="match status" value="1"/>
</dbReference>
<dbReference type="AlphaFoldDB" id="A0A5S4FHP3"/>
<dbReference type="SUPFAM" id="SSF54593">
    <property type="entry name" value="Glyoxalase/Bleomycin resistance protein/Dihydroxybiphenyl dioxygenase"/>
    <property type="match status" value="1"/>
</dbReference>
<organism evidence="2 3">
    <name type="scientific">Nonomuraea zeae</name>
    <dbReference type="NCBI Taxonomy" id="1642303"/>
    <lineage>
        <taxon>Bacteria</taxon>
        <taxon>Bacillati</taxon>
        <taxon>Actinomycetota</taxon>
        <taxon>Actinomycetes</taxon>
        <taxon>Streptosporangiales</taxon>
        <taxon>Streptosporangiaceae</taxon>
        <taxon>Nonomuraea</taxon>
    </lineage>
</organism>
<keyword evidence="3" id="KW-1185">Reference proteome</keyword>
<dbReference type="Proteomes" id="UP000306628">
    <property type="component" value="Unassembled WGS sequence"/>
</dbReference>
<evidence type="ECO:0000313" key="3">
    <source>
        <dbReference type="Proteomes" id="UP000306628"/>
    </source>
</evidence>
<dbReference type="Gene3D" id="3.10.180.10">
    <property type="entry name" value="2,3-Dihydroxybiphenyl 1,2-Dioxygenase, domain 1"/>
    <property type="match status" value="1"/>
</dbReference>
<dbReference type="EMBL" id="VCKX01000326">
    <property type="protein sequence ID" value="TMR19462.1"/>
    <property type="molecule type" value="Genomic_DNA"/>
</dbReference>
<protein>
    <submittedName>
        <fullName evidence="2">VOC family protein</fullName>
    </submittedName>
</protein>
<evidence type="ECO:0000259" key="1">
    <source>
        <dbReference type="PROSITE" id="PS51819"/>
    </source>
</evidence>
<gene>
    <name evidence="2" type="ORF">ETD85_52730</name>
</gene>
<dbReference type="InterPro" id="IPR037523">
    <property type="entry name" value="VOC_core"/>
</dbReference>
<dbReference type="CDD" id="cd06587">
    <property type="entry name" value="VOC"/>
    <property type="match status" value="1"/>
</dbReference>
<dbReference type="InterPro" id="IPR029068">
    <property type="entry name" value="Glyas_Bleomycin-R_OHBP_Dase"/>
</dbReference>
<name>A0A5S4FHP3_9ACTN</name>
<reference evidence="2 3" key="1">
    <citation type="submission" date="2019-05" db="EMBL/GenBank/DDBJ databases">
        <title>Draft genome sequence of Nonomuraea zeae DSM 100528.</title>
        <authorList>
            <person name="Saricaoglu S."/>
            <person name="Isik K."/>
        </authorList>
    </citation>
    <scope>NUCLEOTIDE SEQUENCE [LARGE SCALE GENOMIC DNA]</scope>
    <source>
        <strain evidence="2 3">DSM 100528</strain>
    </source>
</reference>
<dbReference type="PANTHER" id="PTHR35908:SF1">
    <property type="entry name" value="CONSERVED PROTEIN"/>
    <property type="match status" value="1"/>
</dbReference>
<feature type="domain" description="VOC" evidence="1">
    <location>
        <begin position="6"/>
        <end position="123"/>
    </location>
</feature>